<feature type="active site" description="Proton acceptor" evidence="22">
    <location>
        <position position="421"/>
    </location>
</feature>
<comment type="cofactor">
    <cofactor evidence="1">
        <name>FAD</name>
        <dbReference type="ChEBI" id="CHEBI:57692"/>
    </cofactor>
</comment>
<feature type="binding site" evidence="23">
    <location>
        <position position="178"/>
    </location>
    <ligand>
        <name>FAD</name>
        <dbReference type="ChEBI" id="CHEBI:57692"/>
    </ligand>
</feature>
<dbReference type="Pfam" id="PF14749">
    <property type="entry name" value="Acyl-CoA_ox_N"/>
    <property type="match status" value="1"/>
</dbReference>
<dbReference type="FunFam" id="2.40.110.10:FF:000003">
    <property type="entry name" value="Acyl-coenzyme A oxidase"/>
    <property type="match status" value="1"/>
</dbReference>
<evidence type="ECO:0000256" key="5">
    <source>
        <dbReference type="ARBA" id="ARBA00022553"/>
    </source>
</evidence>
<evidence type="ECO:0000256" key="8">
    <source>
        <dbReference type="ARBA" id="ARBA00022832"/>
    </source>
</evidence>
<comment type="catalytic activity">
    <reaction evidence="13">
        <text>(6Z,9Z,12Z,15Z,18Z,21Z)-tetracosahexaenoyl-CoA + O2 = (2E,6Z,9Z,12Z,15Z,18Z,21Z)-tetracosaheptaenoyl-CoA + H2O2</text>
        <dbReference type="Rhea" id="RHEA:39119"/>
        <dbReference type="ChEBI" id="CHEBI:15379"/>
        <dbReference type="ChEBI" id="CHEBI:16240"/>
        <dbReference type="ChEBI" id="CHEBI:74086"/>
        <dbReference type="ChEBI" id="CHEBI:76360"/>
    </reaction>
    <physiologicalReaction direction="left-to-right" evidence="13">
        <dbReference type="Rhea" id="RHEA:39120"/>
    </physiologicalReaction>
</comment>
<dbReference type="GO" id="GO:0003997">
    <property type="term" value="F:acyl-CoA oxidase activity"/>
    <property type="evidence" value="ECO:0007669"/>
    <property type="project" value="InterPro"/>
</dbReference>
<dbReference type="Gene3D" id="1.10.540.10">
    <property type="entry name" value="Acyl-CoA dehydrogenase/oxidase, N-terminal domain"/>
    <property type="match status" value="1"/>
</dbReference>
<protein>
    <recommendedName>
        <fullName evidence="21">Acyl-coenzyme A oxidase</fullName>
    </recommendedName>
</protein>
<dbReference type="PANTHER" id="PTHR10909">
    <property type="entry name" value="ELECTRON TRANSPORT OXIDOREDUCTASE"/>
    <property type="match status" value="1"/>
</dbReference>
<dbReference type="RefSeq" id="XP_008315289.1">
    <property type="nucleotide sequence ID" value="XM_008317067.3"/>
</dbReference>
<keyword evidence="7 21" id="KW-0274">FAD</keyword>
<comment type="pathway">
    <text evidence="3">Lipid metabolism; peroxisomal fatty acid beta-oxidation.</text>
</comment>
<dbReference type="PIRSF" id="PIRSF000168">
    <property type="entry name" value="Acyl-CoA_oxidase"/>
    <property type="match status" value="1"/>
</dbReference>
<feature type="domain" description="Acyl-coenzyme A oxidase N-terminal" evidence="25">
    <location>
        <begin position="15"/>
        <end position="132"/>
    </location>
</feature>
<reference evidence="27 28" key="1">
    <citation type="journal article" date="2014" name="Nat. Genet.">
        <title>Whole-genome sequence of a flatfish provides insights into ZW sex chromosome evolution and adaptation to a benthic lifestyle.</title>
        <authorList>
            <person name="Chen S."/>
            <person name="Zhang G."/>
            <person name="Shao C."/>
            <person name="Huang Q."/>
            <person name="Liu G."/>
            <person name="Zhang P."/>
            <person name="Song W."/>
            <person name="An N."/>
            <person name="Chalopin D."/>
            <person name="Volff J.N."/>
            <person name="Hong Y."/>
            <person name="Li Q."/>
            <person name="Sha Z."/>
            <person name="Zhou H."/>
            <person name="Xie M."/>
            <person name="Yu Q."/>
            <person name="Liu Y."/>
            <person name="Xiang H."/>
            <person name="Wang N."/>
            <person name="Wu K."/>
            <person name="Yang C."/>
            <person name="Zhou Q."/>
            <person name="Liao X."/>
            <person name="Yang L."/>
            <person name="Hu Q."/>
            <person name="Zhang J."/>
            <person name="Meng L."/>
            <person name="Jin L."/>
            <person name="Tian Y."/>
            <person name="Lian J."/>
            <person name="Yang J."/>
            <person name="Miao G."/>
            <person name="Liu S."/>
            <person name="Liang Z."/>
            <person name="Yan F."/>
            <person name="Li Y."/>
            <person name="Sun B."/>
            <person name="Zhang H."/>
            <person name="Zhang J."/>
            <person name="Zhu Y."/>
            <person name="Du M."/>
            <person name="Zhao Y."/>
            <person name="Schartl M."/>
            <person name="Tang Q."/>
            <person name="Wang J."/>
        </authorList>
    </citation>
    <scope>NUCLEOTIDE SEQUENCE</scope>
</reference>
<proteinExistence type="inferred from homology"/>
<evidence type="ECO:0000256" key="3">
    <source>
        <dbReference type="ARBA" id="ARBA00004846"/>
    </source>
</evidence>
<dbReference type="SUPFAM" id="SSF47203">
    <property type="entry name" value="Acyl-CoA dehydrogenase C-terminal domain-like"/>
    <property type="match status" value="2"/>
</dbReference>
<evidence type="ECO:0000256" key="20">
    <source>
        <dbReference type="ARBA" id="ARBA00048946"/>
    </source>
</evidence>
<evidence type="ECO:0000313" key="27">
    <source>
        <dbReference type="Ensembl" id="ENSCSEP00000012682.1"/>
    </source>
</evidence>
<evidence type="ECO:0000256" key="13">
    <source>
        <dbReference type="ARBA" id="ARBA00036338"/>
    </source>
</evidence>
<evidence type="ECO:0000256" key="11">
    <source>
        <dbReference type="ARBA" id="ARBA00023140"/>
    </source>
</evidence>
<evidence type="ECO:0000256" key="1">
    <source>
        <dbReference type="ARBA" id="ARBA00001974"/>
    </source>
</evidence>
<comment type="similarity">
    <text evidence="4 21">Belongs to the acyl-CoA oxidase family.</text>
</comment>
<comment type="catalytic activity">
    <reaction evidence="15">
        <text>(5Z,8Z,11Z,14Z,17Z)-eicosapentaenoyl-CoA + O2 = (2E,5Z,8Z,11Z,14Z,17Z)-eicosahexaenoyl-CoA + H2O2</text>
        <dbReference type="Rhea" id="RHEA:69643"/>
        <dbReference type="ChEBI" id="CHEBI:15379"/>
        <dbReference type="ChEBI" id="CHEBI:16240"/>
        <dbReference type="ChEBI" id="CHEBI:73862"/>
        <dbReference type="ChEBI" id="CHEBI:187901"/>
    </reaction>
    <physiologicalReaction direction="left-to-right" evidence="15">
        <dbReference type="Rhea" id="RHEA:69644"/>
    </physiologicalReaction>
</comment>
<evidence type="ECO:0000256" key="15">
    <source>
        <dbReference type="ARBA" id="ARBA00036444"/>
    </source>
</evidence>
<dbReference type="SUPFAM" id="SSF56645">
    <property type="entry name" value="Acyl-CoA dehydrogenase NM domain-like"/>
    <property type="match status" value="1"/>
</dbReference>
<comment type="catalytic activity">
    <reaction evidence="17">
        <text>dodecanoyl-CoA + O2 = (2E)-dodecenoyl-CoA + H2O2</text>
        <dbReference type="Rhea" id="RHEA:40171"/>
        <dbReference type="ChEBI" id="CHEBI:15379"/>
        <dbReference type="ChEBI" id="CHEBI:16240"/>
        <dbReference type="ChEBI" id="CHEBI:57330"/>
        <dbReference type="ChEBI" id="CHEBI:57375"/>
    </reaction>
    <physiologicalReaction direction="left-to-right" evidence="17">
        <dbReference type="Rhea" id="RHEA:40172"/>
    </physiologicalReaction>
</comment>
<dbReference type="InterPro" id="IPR037069">
    <property type="entry name" value="AcylCoA_DH/ox_N_sf"/>
</dbReference>
<dbReference type="FunFam" id="1.20.140.10:FF:000007">
    <property type="entry name" value="Acyl-coenzyme A oxidase"/>
    <property type="match status" value="1"/>
</dbReference>
<dbReference type="PANTHER" id="PTHR10909:SF250">
    <property type="entry name" value="PEROXISOMAL ACYL-COENZYME A OXIDASE 1"/>
    <property type="match status" value="1"/>
</dbReference>
<evidence type="ECO:0000256" key="19">
    <source>
        <dbReference type="ARBA" id="ARBA00048450"/>
    </source>
</evidence>
<dbReference type="FunCoup" id="A0A3P8VE72">
    <property type="interactions" value="1460"/>
</dbReference>
<dbReference type="Proteomes" id="UP000265120">
    <property type="component" value="Chromosome 9"/>
</dbReference>
<comment type="catalytic activity">
    <reaction evidence="19">
        <text>octadecanoyl-CoA + O2 = (2E)-octadecenoyl-CoA + H2O2</text>
        <dbReference type="Rhea" id="RHEA:38971"/>
        <dbReference type="ChEBI" id="CHEBI:15379"/>
        <dbReference type="ChEBI" id="CHEBI:16240"/>
        <dbReference type="ChEBI" id="CHEBI:57394"/>
        <dbReference type="ChEBI" id="CHEBI:71412"/>
    </reaction>
    <physiologicalReaction direction="left-to-right" evidence="19">
        <dbReference type="Rhea" id="RHEA:38972"/>
    </physiologicalReaction>
</comment>
<dbReference type="GO" id="GO:0000038">
    <property type="term" value="P:very long-chain fatty acid metabolic process"/>
    <property type="evidence" value="ECO:0007669"/>
    <property type="project" value="TreeGrafter"/>
</dbReference>
<feature type="binding site" evidence="23">
    <location>
        <position position="139"/>
    </location>
    <ligand>
        <name>FAD</name>
        <dbReference type="ChEBI" id="CHEBI:57692"/>
    </ligand>
</feature>
<evidence type="ECO:0000256" key="7">
    <source>
        <dbReference type="ARBA" id="ARBA00022827"/>
    </source>
</evidence>
<dbReference type="AlphaFoldDB" id="A0A3P8VE72"/>
<evidence type="ECO:0000256" key="18">
    <source>
        <dbReference type="ARBA" id="ARBA00048334"/>
    </source>
</evidence>
<keyword evidence="8" id="KW-0276">Fatty acid metabolism</keyword>
<evidence type="ECO:0000259" key="24">
    <source>
        <dbReference type="Pfam" id="PF01756"/>
    </source>
</evidence>
<dbReference type="Pfam" id="PF22924">
    <property type="entry name" value="ACOX_C_alpha1"/>
    <property type="match status" value="1"/>
</dbReference>
<dbReference type="GO" id="GO:0055088">
    <property type="term" value="P:lipid homeostasis"/>
    <property type="evidence" value="ECO:0007669"/>
    <property type="project" value="TreeGrafter"/>
</dbReference>
<sequence>MNPDIIRERQNATFDVETLTNILDLGPEKTKRRREIESLVLSDPDFNEKDPNFLARSERYDQAVRKSAAMILKLREYGISDPEEILFYKRLAKGHHPEALALHFVMFLPTLYAQCDPKQSRKWLPLAESFQVLGTYAQTEMGHGTHLRGLETTATYDPATQEFVMNSPTVSSIKWWPGGLGKTSNHAVVLAQLFTQGICHGLHAFIVPIRDLDTHEPLPGITVGDIGPKFGFSEVDNGFLKLNHVRIPRENMLMKYAKVDLDGTYVKPPSDKLMYGTMVFIRSLIVGESARALAKSCTIAIRYSVVRHQSEIQPGEPEPQILDFQTQQDKLFPLLAMAYAFTFMGQYIRETYQRITGDISMGDFSEMPELHALSAGLKAFTTWAVSSAIEVCRMACGGHGYSRSSALPDIYVDITPNCTYEGENTVMMLQTARYLVKSYQQAKAGQRLSGTVSYLGEARQQRLQPQPMAAGQTVVDISDLASLVDVYKLRAMSLVELAANSIQEELGKRKSHAHAWNNSAIDLVRASDAHCHYVVVKVFTEKLGQISDPAIHSVLSTLAQLYALRGIKQNSGDFMLAGLLKGSQVLQISARIKELLSQLRPNAVALVDSFDFNDKSLNSVLGRYDGNVYENLFEWARKSPLNATEVHESFHKYLKPLRSKL</sequence>
<dbReference type="GeneTree" id="ENSGT00940000157287"/>
<evidence type="ECO:0000256" key="6">
    <source>
        <dbReference type="ARBA" id="ARBA00022630"/>
    </source>
</evidence>
<dbReference type="GO" id="GO:0005777">
    <property type="term" value="C:peroxisome"/>
    <property type="evidence" value="ECO:0007669"/>
    <property type="project" value="UniProtKB-SubCell"/>
</dbReference>
<keyword evidence="9" id="KW-0560">Oxidoreductase</keyword>
<dbReference type="OrthoDB" id="538336at2759"/>
<dbReference type="GO" id="GO:0033540">
    <property type="term" value="P:fatty acid beta-oxidation using acyl-CoA oxidase"/>
    <property type="evidence" value="ECO:0007669"/>
    <property type="project" value="InterPro"/>
</dbReference>
<keyword evidence="10" id="KW-0443">Lipid metabolism</keyword>
<evidence type="ECO:0000256" key="14">
    <source>
        <dbReference type="ARBA" id="ARBA00036399"/>
    </source>
</evidence>
<comment type="catalytic activity">
    <reaction evidence="18">
        <text>octanoyl-CoA + O2 = (2E)-octenoyl-CoA + H2O2</text>
        <dbReference type="Rhea" id="RHEA:40175"/>
        <dbReference type="ChEBI" id="CHEBI:15379"/>
        <dbReference type="ChEBI" id="CHEBI:16240"/>
        <dbReference type="ChEBI" id="CHEBI:57386"/>
        <dbReference type="ChEBI" id="CHEBI:62242"/>
    </reaction>
    <physiologicalReaction direction="left-to-right" evidence="18">
        <dbReference type="Rhea" id="RHEA:40176"/>
    </physiologicalReaction>
</comment>
<dbReference type="STRING" id="244447.ENSCSEP00000012682"/>
<dbReference type="OMA" id="AHAQYMV"/>
<evidence type="ECO:0000256" key="17">
    <source>
        <dbReference type="ARBA" id="ARBA00036791"/>
    </source>
</evidence>
<dbReference type="InParanoid" id="A0A3P8VE72"/>
<evidence type="ECO:0000313" key="28">
    <source>
        <dbReference type="Proteomes" id="UP000265120"/>
    </source>
</evidence>
<dbReference type="Ensembl" id="ENSCSET00000012835.1">
    <property type="protein sequence ID" value="ENSCSEP00000012682.1"/>
    <property type="gene ID" value="ENSCSEG00000008205.1"/>
</dbReference>
<dbReference type="InterPro" id="IPR046373">
    <property type="entry name" value="Acyl-CoA_Oxase/DH_mid-dom_sf"/>
</dbReference>
<organism evidence="27 28">
    <name type="scientific">Cynoglossus semilaevis</name>
    <name type="common">Tongue sole</name>
    <dbReference type="NCBI Taxonomy" id="244447"/>
    <lineage>
        <taxon>Eukaryota</taxon>
        <taxon>Metazoa</taxon>
        <taxon>Chordata</taxon>
        <taxon>Craniata</taxon>
        <taxon>Vertebrata</taxon>
        <taxon>Euteleostomi</taxon>
        <taxon>Actinopterygii</taxon>
        <taxon>Neopterygii</taxon>
        <taxon>Teleostei</taxon>
        <taxon>Neoteleostei</taxon>
        <taxon>Acanthomorphata</taxon>
        <taxon>Carangaria</taxon>
        <taxon>Pleuronectiformes</taxon>
        <taxon>Pleuronectoidei</taxon>
        <taxon>Cynoglossidae</taxon>
        <taxon>Cynoglossinae</taxon>
        <taxon>Cynoglossus</taxon>
    </lineage>
</organism>
<dbReference type="FunFam" id="1.10.540.10:FF:000006">
    <property type="entry name" value="Acyl-coenzyme A oxidase"/>
    <property type="match status" value="1"/>
</dbReference>
<evidence type="ECO:0000256" key="22">
    <source>
        <dbReference type="PIRSR" id="PIRSR000168-1"/>
    </source>
</evidence>
<dbReference type="InterPro" id="IPR002655">
    <property type="entry name" value="Acyl-CoA_oxidase_C"/>
</dbReference>
<dbReference type="InterPro" id="IPR009100">
    <property type="entry name" value="AcylCoA_DH/oxidase_NM_dom_sf"/>
</dbReference>
<evidence type="ECO:0000256" key="12">
    <source>
        <dbReference type="ARBA" id="ARBA00036151"/>
    </source>
</evidence>
<name>A0A3P8VE72_CYNSE</name>
<reference evidence="27" key="2">
    <citation type="submission" date="2025-08" db="UniProtKB">
        <authorList>
            <consortium name="Ensembl"/>
        </authorList>
    </citation>
    <scope>IDENTIFICATION</scope>
</reference>
<dbReference type="InterPro" id="IPR034171">
    <property type="entry name" value="ACO"/>
</dbReference>
<dbReference type="InterPro" id="IPR055060">
    <property type="entry name" value="ACOX_C_alpha1"/>
</dbReference>
<dbReference type="InterPro" id="IPR029320">
    <property type="entry name" value="Acyl-CoA_ox_N"/>
</dbReference>
<dbReference type="Gene3D" id="1.20.140.10">
    <property type="entry name" value="Butyryl-CoA Dehydrogenase, subunit A, domain 3"/>
    <property type="match status" value="2"/>
</dbReference>
<comment type="catalytic activity">
    <reaction evidence="12">
        <text>decanoyl-CoA + O2 = (2E)-decenoyl-CoA + H2O2</text>
        <dbReference type="Rhea" id="RHEA:40179"/>
        <dbReference type="ChEBI" id="CHEBI:15379"/>
        <dbReference type="ChEBI" id="CHEBI:16240"/>
        <dbReference type="ChEBI" id="CHEBI:61406"/>
        <dbReference type="ChEBI" id="CHEBI:61430"/>
    </reaction>
    <physiologicalReaction direction="left-to-right" evidence="12">
        <dbReference type="Rhea" id="RHEA:40180"/>
    </physiologicalReaction>
</comment>
<evidence type="ECO:0000256" key="9">
    <source>
        <dbReference type="ARBA" id="ARBA00023002"/>
    </source>
</evidence>
<dbReference type="GO" id="GO:0071949">
    <property type="term" value="F:FAD binding"/>
    <property type="evidence" value="ECO:0007669"/>
    <property type="project" value="InterPro"/>
</dbReference>
<comment type="subcellular location">
    <subcellularLocation>
        <location evidence="2">Peroxisome</location>
    </subcellularLocation>
</comment>
<keyword evidence="28" id="KW-1185">Reference proteome</keyword>
<keyword evidence="6 21" id="KW-0285">Flavoprotein</keyword>
<evidence type="ECO:0000259" key="25">
    <source>
        <dbReference type="Pfam" id="PF14749"/>
    </source>
</evidence>
<comment type="catalytic activity">
    <reaction evidence="14">
        <text>hexanoyl-CoA + O2 = (2E)-hexenoyl-CoA + H2O2</text>
        <dbReference type="Rhea" id="RHEA:40311"/>
        <dbReference type="ChEBI" id="CHEBI:15379"/>
        <dbReference type="ChEBI" id="CHEBI:16240"/>
        <dbReference type="ChEBI" id="CHEBI:62077"/>
        <dbReference type="ChEBI" id="CHEBI:62620"/>
    </reaction>
    <physiologicalReaction direction="left-to-right" evidence="14">
        <dbReference type="Rhea" id="RHEA:40312"/>
    </physiologicalReaction>
</comment>
<keyword evidence="5" id="KW-0597">Phosphoprotein</keyword>
<keyword evidence="11" id="KW-0576">Peroxisome</keyword>
<dbReference type="CTD" id="51"/>
<dbReference type="Pfam" id="PF01756">
    <property type="entry name" value="ACOX"/>
    <property type="match status" value="1"/>
</dbReference>
<dbReference type="InterPro" id="IPR036250">
    <property type="entry name" value="AcylCo_DH-like_C"/>
</dbReference>
<dbReference type="FunFam" id="1.20.140.10:FF:000005">
    <property type="entry name" value="Acyl-coenzyme A oxidase"/>
    <property type="match status" value="1"/>
</dbReference>
<feature type="domain" description="Acyl-CoA oxidase C-terminal" evidence="24">
    <location>
        <begin position="479"/>
        <end position="657"/>
    </location>
</feature>
<dbReference type="GO" id="GO:0005504">
    <property type="term" value="F:fatty acid binding"/>
    <property type="evidence" value="ECO:0007669"/>
    <property type="project" value="InterPro"/>
</dbReference>
<evidence type="ECO:0000256" key="2">
    <source>
        <dbReference type="ARBA" id="ARBA00004275"/>
    </source>
</evidence>
<evidence type="ECO:0000256" key="16">
    <source>
        <dbReference type="ARBA" id="ARBA00036750"/>
    </source>
</evidence>
<comment type="catalytic activity">
    <reaction evidence="20">
        <text>tetradecanoyl-CoA + O2 = (2E)-tetradecenoyl-CoA + H2O2</text>
        <dbReference type="Rhea" id="RHEA:40183"/>
        <dbReference type="ChEBI" id="CHEBI:15379"/>
        <dbReference type="ChEBI" id="CHEBI:16240"/>
        <dbReference type="ChEBI" id="CHEBI:57385"/>
        <dbReference type="ChEBI" id="CHEBI:61405"/>
    </reaction>
    <physiologicalReaction direction="left-to-right" evidence="20">
        <dbReference type="Rhea" id="RHEA:40184"/>
    </physiologicalReaction>
</comment>
<dbReference type="CDD" id="cd01150">
    <property type="entry name" value="AXO"/>
    <property type="match status" value="1"/>
</dbReference>
<evidence type="ECO:0000256" key="23">
    <source>
        <dbReference type="PIRSR" id="PIRSR000168-2"/>
    </source>
</evidence>
<evidence type="ECO:0000259" key="26">
    <source>
        <dbReference type="Pfam" id="PF22924"/>
    </source>
</evidence>
<reference evidence="27" key="3">
    <citation type="submission" date="2025-09" db="UniProtKB">
        <authorList>
            <consortium name="Ensembl"/>
        </authorList>
    </citation>
    <scope>IDENTIFICATION</scope>
</reference>
<comment type="catalytic activity">
    <reaction evidence="16">
        <text>glutaryl-CoA + O2 = (2E)-glutaconyl-CoA + H2O2</text>
        <dbReference type="Rhea" id="RHEA:40315"/>
        <dbReference type="ChEBI" id="CHEBI:15379"/>
        <dbReference type="ChEBI" id="CHEBI:16240"/>
        <dbReference type="ChEBI" id="CHEBI:57353"/>
        <dbReference type="ChEBI" id="CHEBI:57378"/>
    </reaction>
    <physiologicalReaction direction="left-to-right" evidence="16">
        <dbReference type="Rhea" id="RHEA:40316"/>
    </physiologicalReaction>
</comment>
<dbReference type="InterPro" id="IPR012258">
    <property type="entry name" value="Acyl-CoA_oxidase"/>
</dbReference>
<evidence type="ECO:0000256" key="10">
    <source>
        <dbReference type="ARBA" id="ARBA00023098"/>
    </source>
</evidence>
<feature type="domain" description="Acyl-CoA oxidase C-alpha1" evidence="26">
    <location>
        <begin position="275"/>
        <end position="436"/>
    </location>
</feature>
<dbReference type="GeneID" id="103383777"/>
<evidence type="ECO:0000256" key="21">
    <source>
        <dbReference type="PIRNR" id="PIRNR000168"/>
    </source>
</evidence>
<dbReference type="Gene3D" id="2.40.110.10">
    <property type="entry name" value="Butyryl-CoA Dehydrogenase, subunit A, domain 2"/>
    <property type="match status" value="1"/>
</dbReference>
<accession>A0A3P8VE72</accession>
<evidence type="ECO:0000256" key="4">
    <source>
        <dbReference type="ARBA" id="ARBA00006288"/>
    </source>
</evidence>